<keyword evidence="6" id="KW-0547">Nucleotide-binding</keyword>
<dbReference type="Proteomes" id="UP000054018">
    <property type="component" value="Unassembled WGS sequence"/>
</dbReference>
<accession>A0A0C9YV62</accession>
<reference evidence="10 11" key="1">
    <citation type="submission" date="2014-04" db="EMBL/GenBank/DDBJ databases">
        <authorList>
            <consortium name="DOE Joint Genome Institute"/>
            <person name="Kuo A."/>
            <person name="Kohler A."/>
            <person name="Costa M.D."/>
            <person name="Nagy L.G."/>
            <person name="Floudas D."/>
            <person name="Copeland A."/>
            <person name="Barry K.W."/>
            <person name="Cichocki N."/>
            <person name="Veneault-Fourrey C."/>
            <person name="LaButti K."/>
            <person name="Lindquist E.A."/>
            <person name="Lipzen A."/>
            <person name="Lundell T."/>
            <person name="Morin E."/>
            <person name="Murat C."/>
            <person name="Sun H."/>
            <person name="Tunlid A."/>
            <person name="Henrissat B."/>
            <person name="Grigoriev I.V."/>
            <person name="Hibbett D.S."/>
            <person name="Martin F."/>
            <person name="Nordberg H.P."/>
            <person name="Cantor M.N."/>
            <person name="Hua S.X."/>
        </authorList>
    </citation>
    <scope>NUCLEOTIDE SEQUENCE [LARGE SCALE GENOMIC DNA]</scope>
    <source>
        <strain evidence="10 11">441</strain>
    </source>
</reference>
<keyword evidence="7" id="KW-0067">ATP-binding</keyword>
<evidence type="ECO:0000256" key="2">
    <source>
        <dbReference type="ARBA" id="ARBA00009747"/>
    </source>
</evidence>
<keyword evidence="3" id="KW-0808">Transferase</keyword>
<keyword evidence="5" id="KW-0479">Metal-binding</keyword>
<dbReference type="STRING" id="765257.A0A0C9YV62"/>
<organism evidence="10 11">
    <name type="scientific">Pisolithus microcarpus 441</name>
    <dbReference type="NCBI Taxonomy" id="765257"/>
    <lineage>
        <taxon>Eukaryota</taxon>
        <taxon>Fungi</taxon>
        <taxon>Dikarya</taxon>
        <taxon>Basidiomycota</taxon>
        <taxon>Agaricomycotina</taxon>
        <taxon>Agaricomycetes</taxon>
        <taxon>Agaricomycetidae</taxon>
        <taxon>Boletales</taxon>
        <taxon>Sclerodermatineae</taxon>
        <taxon>Pisolithaceae</taxon>
        <taxon>Pisolithus</taxon>
    </lineage>
</organism>
<dbReference type="GO" id="GO:0046872">
    <property type="term" value="F:metal ion binding"/>
    <property type="evidence" value="ECO:0007669"/>
    <property type="project" value="UniProtKB-KW"/>
</dbReference>
<dbReference type="Pfam" id="PF02696">
    <property type="entry name" value="SelO"/>
    <property type="match status" value="1"/>
</dbReference>
<dbReference type="GO" id="GO:0070733">
    <property type="term" value="F:AMPylase activity"/>
    <property type="evidence" value="ECO:0007669"/>
    <property type="project" value="TreeGrafter"/>
</dbReference>
<proteinExistence type="inferred from homology"/>
<evidence type="ECO:0000256" key="9">
    <source>
        <dbReference type="ARBA" id="ARBA00031547"/>
    </source>
</evidence>
<keyword evidence="11" id="KW-1185">Reference proteome</keyword>
<comment type="similarity">
    <text evidence="2">Belongs to the SELO family.</text>
</comment>
<evidence type="ECO:0000256" key="5">
    <source>
        <dbReference type="ARBA" id="ARBA00022723"/>
    </source>
</evidence>
<dbReference type="EMBL" id="KN834156">
    <property type="protein sequence ID" value="KIK11793.1"/>
    <property type="molecule type" value="Genomic_DNA"/>
</dbReference>
<evidence type="ECO:0000256" key="1">
    <source>
        <dbReference type="ARBA" id="ARBA00001946"/>
    </source>
</evidence>
<reference evidence="11" key="2">
    <citation type="submission" date="2015-01" db="EMBL/GenBank/DDBJ databases">
        <title>Evolutionary Origins and Diversification of the Mycorrhizal Mutualists.</title>
        <authorList>
            <consortium name="DOE Joint Genome Institute"/>
            <consortium name="Mycorrhizal Genomics Consortium"/>
            <person name="Kohler A."/>
            <person name="Kuo A."/>
            <person name="Nagy L.G."/>
            <person name="Floudas D."/>
            <person name="Copeland A."/>
            <person name="Barry K.W."/>
            <person name="Cichocki N."/>
            <person name="Veneault-Fourrey C."/>
            <person name="LaButti K."/>
            <person name="Lindquist E.A."/>
            <person name="Lipzen A."/>
            <person name="Lundell T."/>
            <person name="Morin E."/>
            <person name="Murat C."/>
            <person name="Riley R."/>
            <person name="Ohm R."/>
            <person name="Sun H."/>
            <person name="Tunlid A."/>
            <person name="Henrissat B."/>
            <person name="Grigoriev I.V."/>
            <person name="Hibbett D.S."/>
            <person name="Martin F."/>
        </authorList>
    </citation>
    <scope>NUCLEOTIDE SEQUENCE [LARGE SCALE GENOMIC DNA]</scope>
    <source>
        <strain evidence="11">441</strain>
    </source>
</reference>
<evidence type="ECO:0000256" key="8">
    <source>
        <dbReference type="ARBA" id="ARBA00022842"/>
    </source>
</evidence>
<keyword evidence="8" id="KW-0460">Magnesium</keyword>
<dbReference type="HOGENOM" id="CLU_874688_0_0_1"/>
<dbReference type="GO" id="GO:0005739">
    <property type="term" value="C:mitochondrion"/>
    <property type="evidence" value="ECO:0007669"/>
    <property type="project" value="TreeGrafter"/>
</dbReference>
<keyword evidence="4" id="KW-0548">Nucleotidyltransferase</keyword>
<evidence type="ECO:0000256" key="3">
    <source>
        <dbReference type="ARBA" id="ARBA00022679"/>
    </source>
</evidence>
<evidence type="ECO:0000256" key="4">
    <source>
        <dbReference type="ARBA" id="ARBA00022695"/>
    </source>
</evidence>
<protein>
    <recommendedName>
        <fullName evidence="9">Selenoprotein O</fullName>
    </recommendedName>
</protein>
<evidence type="ECO:0000313" key="10">
    <source>
        <dbReference type="EMBL" id="KIK11793.1"/>
    </source>
</evidence>
<comment type="cofactor">
    <cofactor evidence="1">
        <name>Mg(2+)</name>
        <dbReference type="ChEBI" id="CHEBI:18420"/>
    </cofactor>
</comment>
<sequence length="318" mass="35145">MAGVRIHTRCNQYGQASLQVIAPCGYLISDNVSIAGLTIDYGPYAFMDVFDPHHICNDSDQEGVLTMRVPSSLPVLLPCLTGIPQQQPNMILYACRALLDALAPLIGTEIALGKKAVQRSWVDNVSDKTVSEWRAAAIKEVGSMMNQIIESACASEYGMALHRRLALRRVDPSDQRSIFRPLLDMIENHRLDFHVTFRRLAFFRLHILRGDADSGATALEGFIAGLLEGTPESERLDTGRAAEKWHARLDTFAARIESDKTSGEWGEDFDEARKRAAMAANPRFVLRQLMLEGVIENIGDDPATGKHVLGKVMQVSSP</sequence>
<dbReference type="InterPro" id="IPR003846">
    <property type="entry name" value="SelO"/>
</dbReference>
<evidence type="ECO:0000256" key="7">
    <source>
        <dbReference type="ARBA" id="ARBA00022840"/>
    </source>
</evidence>
<dbReference type="AlphaFoldDB" id="A0A0C9YV62"/>
<evidence type="ECO:0000313" key="11">
    <source>
        <dbReference type="Proteomes" id="UP000054018"/>
    </source>
</evidence>
<dbReference type="PANTHER" id="PTHR32057">
    <property type="entry name" value="PROTEIN ADENYLYLTRANSFERASE SELO, MITOCHONDRIAL"/>
    <property type="match status" value="1"/>
</dbReference>
<name>A0A0C9YV62_9AGAM</name>
<evidence type="ECO:0000256" key="6">
    <source>
        <dbReference type="ARBA" id="ARBA00022741"/>
    </source>
</evidence>
<dbReference type="PANTHER" id="PTHR32057:SF14">
    <property type="entry name" value="PROTEIN ADENYLYLTRANSFERASE SELO, MITOCHONDRIAL"/>
    <property type="match status" value="1"/>
</dbReference>
<dbReference type="OrthoDB" id="10254721at2759"/>
<gene>
    <name evidence="10" type="ORF">PISMIDRAFT_19219</name>
</gene>
<dbReference type="GO" id="GO:0005524">
    <property type="term" value="F:ATP binding"/>
    <property type="evidence" value="ECO:0007669"/>
    <property type="project" value="UniProtKB-KW"/>
</dbReference>